<comment type="caution">
    <text evidence="7">The sequence shown here is derived from an EMBL/GenBank/DDBJ whole genome shotgun (WGS) entry which is preliminary data.</text>
</comment>
<dbReference type="PROSITE" id="PS00216">
    <property type="entry name" value="SUGAR_TRANSPORT_1"/>
    <property type="match status" value="1"/>
</dbReference>
<evidence type="ECO:0000256" key="3">
    <source>
        <dbReference type="ARBA" id="ARBA00022989"/>
    </source>
</evidence>
<dbReference type="InterPro" id="IPR005829">
    <property type="entry name" value="Sugar_transporter_CS"/>
</dbReference>
<dbReference type="InterPro" id="IPR050360">
    <property type="entry name" value="MFS_Sugar_Transporters"/>
</dbReference>
<feature type="transmembrane region" description="Helical" evidence="6">
    <location>
        <begin position="338"/>
        <end position="358"/>
    </location>
</feature>
<feature type="transmembrane region" description="Helical" evidence="6">
    <location>
        <begin position="211"/>
        <end position="232"/>
    </location>
</feature>
<feature type="transmembrane region" description="Helical" evidence="6">
    <location>
        <begin position="20"/>
        <end position="40"/>
    </location>
</feature>
<feature type="transmembrane region" description="Helical" evidence="6">
    <location>
        <begin position="274"/>
        <end position="296"/>
    </location>
</feature>
<dbReference type="EMBL" id="CAWUHD010000068">
    <property type="protein sequence ID" value="CAK7226774.1"/>
    <property type="molecule type" value="Genomic_DNA"/>
</dbReference>
<evidence type="ECO:0000256" key="1">
    <source>
        <dbReference type="ARBA" id="ARBA00004141"/>
    </source>
</evidence>
<organism evidence="7 8">
    <name type="scientific">Sporothrix eucalyptigena</name>
    <dbReference type="NCBI Taxonomy" id="1812306"/>
    <lineage>
        <taxon>Eukaryota</taxon>
        <taxon>Fungi</taxon>
        <taxon>Dikarya</taxon>
        <taxon>Ascomycota</taxon>
        <taxon>Pezizomycotina</taxon>
        <taxon>Sordariomycetes</taxon>
        <taxon>Sordariomycetidae</taxon>
        <taxon>Ophiostomatales</taxon>
        <taxon>Ophiostomataceae</taxon>
        <taxon>Sporothrix</taxon>
    </lineage>
</organism>
<feature type="region of interest" description="Disordered" evidence="5">
    <location>
        <begin position="475"/>
        <end position="498"/>
    </location>
</feature>
<reference evidence="7 8" key="1">
    <citation type="submission" date="2024-01" db="EMBL/GenBank/DDBJ databases">
        <authorList>
            <person name="Allen C."/>
            <person name="Tagirdzhanova G."/>
        </authorList>
    </citation>
    <scope>NUCLEOTIDE SEQUENCE [LARGE SCALE GENOMIC DNA]</scope>
</reference>
<name>A0ABP0C482_9PEZI</name>
<evidence type="ECO:0000313" key="7">
    <source>
        <dbReference type="EMBL" id="CAK7226774.1"/>
    </source>
</evidence>
<dbReference type="Pfam" id="PF00083">
    <property type="entry name" value="Sugar_tr"/>
    <property type="match status" value="1"/>
</dbReference>
<dbReference type="Proteomes" id="UP001642482">
    <property type="component" value="Unassembled WGS sequence"/>
</dbReference>
<dbReference type="SUPFAM" id="SSF103473">
    <property type="entry name" value="MFS general substrate transporter"/>
    <property type="match status" value="1"/>
</dbReference>
<dbReference type="InterPro" id="IPR005828">
    <property type="entry name" value="MFS_sugar_transport-like"/>
</dbReference>
<keyword evidence="2 6" id="KW-0812">Transmembrane</keyword>
<dbReference type="PANTHER" id="PTHR48022">
    <property type="entry name" value="PLASTIDIC GLUCOSE TRANSPORTER 4"/>
    <property type="match status" value="1"/>
</dbReference>
<feature type="transmembrane region" description="Helical" evidence="6">
    <location>
        <begin position="244"/>
        <end position="262"/>
    </location>
</feature>
<dbReference type="Gene3D" id="1.20.1250.20">
    <property type="entry name" value="MFS general substrate transporter like domains"/>
    <property type="match status" value="2"/>
</dbReference>
<sequence length="624" mass="69641">MTNSNFQETFDLGPNRLGLFGLMPSAGALISTVGFGTIIPRYVGRKWGFQIATSLVCIGVVLQTFPNNWALTYLDQSKAYSWKVANSIQFVPAAAFFILVFFLPESPRWLAAKYPDDDLPMLKSLAWLRGKTIDHELVTDEAKEVREYNIWARENESTNPLNLLLNKRLFKRLLYANVPLLQMQLCGVQILQIYASVIYQSLGLQSQHHALLLTACTQILYAAAALGSSYFVEKIGRRKCIMTASYIWIVNIAIIFGLALGYESAQNMVANGFVAAFIILNNTIYWLFATGPAVVYVNEILPTHSRELGVGLANAVPVGIAVALGQEWPVATARIGPWSYLILLCTCTCGTVLCWFFIKEPKGLSIERIDVLFGERDHVEEVEESKASSTAIESIVWSTAAYGANVFLPEDGNRRLTARVLLPEDGNRRLTTTISLDTIFHDYLRTVLGAVPRQSTSSTRRQRYYHLTATSRTVASSSYPGQTTKERNKSSGTQPSWKTRWQYDAGSSLSARSLTAQTPCWTAWAVRRRHLHLTKAESSLLTQFRTGHIGPRAYLYRRKAADPPTRRYNVEEETPAHVLLSCTTTPPRPPGWPQAPEELNRRLKAGLTVPKSTLLGVRDAVLVK</sequence>
<feature type="transmembrane region" description="Helical" evidence="6">
    <location>
        <begin position="47"/>
        <end position="65"/>
    </location>
</feature>
<evidence type="ECO:0000256" key="6">
    <source>
        <dbReference type="SAM" id="Phobius"/>
    </source>
</evidence>
<protein>
    <recommendedName>
        <fullName evidence="9">Major facilitator superfamily (MFS) profile domain-containing protein</fullName>
    </recommendedName>
</protein>
<comment type="subcellular location">
    <subcellularLocation>
        <location evidence="1">Membrane</location>
        <topology evidence="1">Multi-pass membrane protein</topology>
    </subcellularLocation>
</comment>
<accession>A0ABP0C482</accession>
<keyword evidence="8" id="KW-1185">Reference proteome</keyword>
<evidence type="ECO:0008006" key="9">
    <source>
        <dbReference type="Google" id="ProtNLM"/>
    </source>
</evidence>
<keyword evidence="4 6" id="KW-0472">Membrane</keyword>
<gene>
    <name evidence="7" type="ORF">SEUCBS140593_006355</name>
</gene>
<proteinExistence type="predicted"/>
<evidence type="ECO:0000256" key="5">
    <source>
        <dbReference type="SAM" id="MobiDB-lite"/>
    </source>
</evidence>
<evidence type="ECO:0000256" key="4">
    <source>
        <dbReference type="ARBA" id="ARBA00023136"/>
    </source>
</evidence>
<keyword evidence="3 6" id="KW-1133">Transmembrane helix</keyword>
<evidence type="ECO:0000256" key="2">
    <source>
        <dbReference type="ARBA" id="ARBA00022692"/>
    </source>
</evidence>
<dbReference type="PANTHER" id="PTHR48022:SF2">
    <property type="entry name" value="PLASTIDIC GLUCOSE TRANSPORTER 4"/>
    <property type="match status" value="1"/>
</dbReference>
<feature type="transmembrane region" description="Helical" evidence="6">
    <location>
        <begin position="308"/>
        <end position="326"/>
    </location>
</feature>
<evidence type="ECO:0000313" key="8">
    <source>
        <dbReference type="Proteomes" id="UP001642482"/>
    </source>
</evidence>
<feature type="transmembrane region" description="Helical" evidence="6">
    <location>
        <begin position="173"/>
        <end position="199"/>
    </location>
</feature>
<dbReference type="InterPro" id="IPR036259">
    <property type="entry name" value="MFS_trans_sf"/>
</dbReference>
<feature type="transmembrane region" description="Helical" evidence="6">
    <location>
        <begin position="85"/>
        <end position="103"/>
    </location>
</feature>